<dbReference type="InParanoid" id="A0A177CLI7"/>
<evidence type="ECO:0000259" key="1">
    <source>
        <dbReference type="Pfam" id="PF06985"/>
    </source>
</evidence>
<dbReference type="InterPro" id="IPR052895">
    <property type="entry name" value="HetReg/Transcr_Mod"/>
</dbReference>
<evidence type="ECO:0000313" key="3">
    <source>
        <dbReference type="Proteomes" id="UP000077069"/>
    </source>
</evidence>
<dbReference type="OrthoDB" id="3553147at2759"/>
<keyword evidence="3" id="KW-1185">Reference proteome</keyword>
<dbReference type="PANTHER" id="PTHR24148">
    <property type="entry name" value="ANKYRIN REPEAT DOMAIN-CONTAINING PROTEIN 39 HOMOLOG-RELATED"/>
    <property type="match status" value="1"/>
</dbReference>
<dbReference type="AlphaFoldDB" id="A0A177CLI7"/>
<dbReference type="Proteomes" id="UP000077069">
    <property type="component" value="Unassembled WGS sequence"/>
</dbReference>
<proteinExistence type="predicted"/>
<protein>
    <recommendedName>
        <fullName evidence="1">Heterokaryon incompatibility domain-containing protein</fullName>
    </recommendedName>
</protein>
<dbReference type="GeneID" id="28757654"/>
<dbReference type="RefSeq" id="XP_018038779.1">
    <property type="nucleotide sequence ID" value="XM_018174168.1"/>
</dbReference>
<name>A0A177CLI7_9PLEO</name>
<sequence>IWSDLICMNQTDQHERSYQAGFMRDIYQSAKVVLACLGEDPSNGRCIRIAERLELWSALSVEPDDMKVLIEGLISADFRDEQLQLDWSALHDLLDCQWWQRGWVTRMLSSRVRFI</sequence>
<feature type="domain" description="Heterokaryon incompatibility" evidence="1">
    <location>
        <begin position="1"/>
        <end position="104"/>
    </location>
</feature>
<accession>A0A177CLI7</accession>
<reference evidence="2 3" key="1">
    <citation type="submission" date="2016-05" db="EMBL/GenBank/DDBJ databases">
        <title>Comparative analysis of secretome profiles of manganese(II)-oxidizing ascomycete fungi.</title>
        <authorList>
            <consortium name="DOE Joint Genome Institute"/>
            <person name="Zeiner C.A."/>
            <person name="Purvine S.O."/>
            <person name="Zink E.M."/>
            <person name="Wu S."/>
            <person name="Pasa-Tolic L."/>
            <person name="Chaput D.L."/>
            <person name="Haridas S."/>
            <person name="Grigoriev I.V."/>
            <person name="Santelli C.M."/>
            <person name="Hansel C.M."/>
        </authorList>
    </citation>
    <scope>NUCLEOTIDE SEQUENCE [LARGE SCALE GENOMIC DNA]</scope>
    <source>
        <strain evidence="2 3">AP3s5-JAC2a</strain>
    </source>
</reference>
<dbReference type="EMBL" id="KV441550">
    <property type="protein sequence ID" value="OAG08414.1"/>
    <property type="molecule type" value="Genomic_DNA"/>
</dbReference>
<gene>
    <name evidence="2" type="ORF">CC84DRAFT_1086625</name>
</gene>
<organism evidence="2 3">
    <name type="scientific">Paraphaeosphaeria sporulosa</name>
    <dbReference type="NCBI Taxonomy" id="1460663"/>
    <lineage>
        <taxon>Eukaryota</taxon>
        <taxon>Fungi</taxon>
        <taxon>Dikarya</taxon>
        <taxon>Ascomycota</taxon>
        <taxon>Pezizomycotina</taxon>
        <taxon>Dothideomycetes</taxon>
        <taxon>Pleosporomycetidae</taxon>
        <taxon>Pleosporales</taxon>
        <taxon>Massarineae</taxon>
        <taxon>Didymosphaeriaceae</taxon>
        <taxon>Paraphaeosphaeria</taxon>
    </lineage>
</organism>
<dbReference type="InterPro" id="IPR010730">
    <property type="entry name" value="HET"/>
</dbReference>
<feature type="non-terminal residue" evidence="2">
    <location>
        <position position="1"/>
    </location>
</feature>
<evidence type="ECO:0000313" key="2">
    <source>
        <dbReference type="EMBL" id="OAG08414.1"/>
    </source>
</evidence>
<dbReference type="Pfam" id="PF06985">
    <property type="entry name" value="HET"/>
    <property type="match status" value="1"/>
</dbReference>
<dbReference type="PANTHER" id="PTHR24148:SF64">
    <property type="entry name" value="HETEROKARYON INCOMPATIBILITY DOMAIN-CONTAINING PROTEIN"/>
    <property type="match status" value="1"/>
</dbReference>